<name>A0AAD4HDM8_9AGAM</name>
<dbReference type="EMBL" id="JABBWK010000121">
    <property type="protein sequence ID" value="KAG1891822.1"/>
    <property type="molecule type" value="Genomic_DNA"/>
</dbReference>
<dbReference type="GeneID" id="64672084"/>
<organism evidence="2 3">
    <name type="scientific">Suillus fuscotomentosus</name>
    <dbReference type="NCBI Taxonomy" id="1912939"/>
    <lineage>
        <taxon>Eukaryota</taxon>
        <taxon>Fungi</taxon>
        <taxon>Dikarya</taxon>
        <taxon>Basidiomycota</taxon>
        <taxon>Agaricomycotina</taxon>
        <taxon>Agaricomycetes</taxon>
        <taxon>Agaricomycetidae</taxon>
        <taxon>Boletales</taxon>
        <taxon>Suillineae</taxon>
        <taxon>Suillaceae</taxon>
        <taxon>Suillus</taxon>
    </lineage>
</organism>
<evidence type="ECO:0000313" key="2">
    <source>
        <dbReference type="EMBL" id="KAG1891822.1"/>
    </source>
</evidence>
<accession>A0AAD4HDM8</accession>
<dbReference type="AlphaFoldDB" id="A0AAD4HDM8"/>
<dbReference type="Proteomes" id="UP001195769">
    <property type="component" value="Unassembled WGS sequence"/>
</dbReference>
<keyword evidence="3" id="KW-1185">Reference proteome</keyword>
<comment type="caution">
    <text evidence="2">The sequence shown here is derived from an EMBL/GenBank/DDBJ whole genome shotgun (WGS) entry which is preliminary data.</text>
</comment>
<sequence length="139" mass="15999">MPPLNTPGLADIKQLELQELKDINKELTEENKILKANQPKCKKKGQNVSEESMAFDEEIHLCGRKYGACYEMFVPDRQLLQHPNPTFPPPLNELSHYEMLASLACRAIWSTSITHPVPQSLNAMQLFLWSSIYYKLIRL</sequence>
<dbReference type="RefSeq" id="XP_041218298.1">
    <property type="nucleotide sequence ID" value="XM_041377786.1"/>
</dbReference>
<gene>
    <name evidence="2" type="ORF">F5891DRAFT_986523</name>
</gene>
<evidence type="ECO:0000256" key="1">
    <source>
        <dbReference type="SAM" id="Coils"/>
    </source>
</evidence>
<keyword evidence="1" id="KW-0175">Coiled coil</keyword>
<feature type="coiled-coil region" evidence="1">
    <location>
        <begin position="10"/>
        <end position="37"/>
    </location>
</feature>
<evidence type="ECO:0000313" key="3">
    <source>
        <dbReference type="Proteomes" id="UP001195769"/>
    </source>
</evidence>
<proteinExistence type="predicted"/>
<protein>
    <submittedName>
        <fullName evidence="2">Uncharacterized protein</fullName>
    </submittedName>
</protein>
<reference evidence="2" key="1">
    <citation type="journal article" date="2020" name="New Phytol.">
        <title>Comparative genomics reveals dynamic genome evolution in host specialist ectomycorrhizal fungi.</title>
        <authorList>
            <person name="Lofgren L.A."/>
            <person name="Nguyen N.H."/>
            <person name="Vilgalys R."/>
            <person name="Ruytinx J."/>
            <person name="Liao H.L."/>
            <person name="Branco S."/>
            <person name="Kuo A."/>
            <person name="LaButti K."/>
            <person name="Lipzen A."/>
            <person name="Andreopoulos W."/>
            <person name="Pangilinan J."/>
            <person name="Riley R."/>
            <person name="Hundley H."/>
            <person name="Na H."/>
            <person name="Barry K."/>
            <person name="Grigoriev I.V."/>
            <person name="Stajich J.E."/>
            <person name="Kennedy P.G."/>
        </authorList>
    </citation>
    <scope>NUCLEOTIDE SEQUENCE</scope>
    <source>
        <strain evidence="2">FC203</strain>
    </source>
</reference>